<dbReference type="SUPFAM" id="SSF63862">
    <property type="entry name" value="Thiamin pyrophosphokinase, substrate-binding domain"/>
    <property type="match status" value="1"/>
</dbReference>
<dbReference type="EMBL" id="CALLCH030000007">
    <property type="protein sequence ID" value="CAI4213162.1"/>
    <property type="molecule type" value="Genomic_DNA"/>
</dbReference>
<dbReference type="GO" id="GO:0009229">
    <property type="term" value="P:thiamine diphosphate biosynthetic process"/>
    <property type="evidence" value="ECO:0007669"/>
    <property type="project" value="UniProtKB-UniRule"/>
</dbReference>
<organism evidence="9 10">
    <name type="scientific">Parascedosporium putredinis</name>
    <dbReference type="NCBI Taxonomy" id="1442378"/>
    <lineage>
        <taxon>Eukaryota</taxon>
        <taxon>Fungi</taxon>
        <taxon>Dikarya</taxon>
        <taxon>Ascomycota</taxon>
        <taxon>Pezizomycotina</taxon>
        <taxon>Sordariomycetes</taxon>
        <taxon>Hypocreomycetidae</taxon>
        <taxon>Microascales</taxon>
        <taxon>Microascaceae</taxon>
        <taxon>Parascedosporium</taxon>
    </lineage>
</organism>
<dbReference type="PANTHER" id="PTHR13622:SF8">
    <property type="entry name" value="THIAMIN PYROPHOSPHOKINASE 1"/>
    <property type="match status" value="1"/>
</dbReference>
<dbReference type="OrthoDB" id="25149at2759"/>
<evidence type="ECO:0000313" key="10">
    <source>
        <dbReference type="Proteomes" id="UP000838763"/>
    </source>
</evidence>
<keyword evidence="3 7" id="KW-0808">Transferase</keyword>
<comment type="similarity">
    <text evidence="2 7">Belongs to the thiamine pyrophosphokinase family.</text>
</comment>
<feature type="domain" description="Thiamin pyrophosphokinase thiamin-binding" evidence="8">
    <location>
        <begin position="201"/>
        <end position="275"/>
    </location>
</feature>
<sequence>MAGPFEWHLESILRRTEPDVDFALIVLNQPLEETEVVQELWKRARIRVASDGAANRLYDLVKKGERRGGPSIYDSLDVIIGDLDSLEDDSRAYFTTQTARPTRIIHETEQESTDFGKAIDWVRSSAASASSSGVDNNQDVKGVDEGKTPLSIVALGGLGGRIDQGISVLHYLYLFQPGPAYDLGRIYLLSEENMTVLLQPGKHVLRMRDDNEESGGGVWGKYVGILPMLGSSVLTTTGLRWDVVDWPTSFLGKMSTSNHLPPETKVVTVETTEAVLFTVSLKGTG</sequence>
<protein>
    <recommendedName>
        <fullName evidence="7">Thiamine pyrophosphokinase</fullName>
        <ecNumber evidence="7">2.7.6.2</ecNumber>
    </recommendedName>
</protein>
<comment type="pathway">
    <text evidence="1 7">Cofactor biosynthesis; thiamine diphosphate biosynthesis; thiamine diphosphate from thiamine: step 1/1.</text>
</comment>
<keyword evidence="10" id="KW-1185">Reference proteome</keyword>
<dbReference type="Gene3D" id="3.40.50.10240">
    <property type="entry name" value="Thiamin pyrophosphokinase, catalytic domain"/>
    <property type="match status" value="1"/>
</dbReference>
<dbReference type="InterPro" id="IPR016966">
    <property type="entry name" value="Thiamin_pyrophosphokinase_euk"/>
</dbReference>
<dbReference type="EC" id="2.7.6.2" evidence="7"/>
<dbReference type="PIRSF" id="PIRSF031057">
    <property type="entry name" value="Thiamin_pyrophosphokinase"/>
    <property type="match status" value="1"/>
</dbReference>
<dbReference type="GO" id="GO:0004788">
    <property type="term" value="F:thiamine diphosphokinase activity"/>
    <property type="evidence" value="ECO:0007669"/>
    <property type="project" value="UniProtKB-UniRule"/>
</dbReference>
<gene>
    <name evidence="9" type="ORF">PPNO1_LOCUS2913</name>
</gene>
<dbReference type="InterPro" id="IPR007371">
    <property type="entry name" value="TPK_catalytic"/>
</dbReference>
<keyword evidence="4 7" id="KW-0547">Nucleotide-binding</keyword>
<dbReference type="GO" id="GO:0005524">
    <property type="term" value="F:ATP binding"/>
    <property type="evidence" value="ECO:0007669"/>
    <property type="project" value="UniProtKB-UniRule"/>
</dbReference>
<dbReference type="NCBIfam" id="TIGR01378">
    <property type="entry name" value="thi_PPkinase"/>
    <property type="match status" value="1"/>
</dbReference>
<evidence type="ECO:0000256" key="5">
    <source>
        <dbReference type="ARBA" id="ARBA00022777"/>
    </source>
</evidence>
<evidence type="ECO:0000259" key="8">
    <source>
        <dbReference type="SMART" id="SM00983"/>
    </source>
</evidence>
<evidence type="ECO:0000256" key="4">
    <source>
        <dbReference type="ARBA" id="ARBA00022741"/>
    </source>
</evidence>
<dbReference type="Gene3D" id="2.60.120.320">
    <property type="entry name" value="Thiamin pyrophosphokinase, thiamin-binding domain"/>
    <property type="match status" value="1"/>
</dbReference>
<dbReference type="SUPFAM" id="SSF63999">
    <property type="entry name" value="Thiamin pyrophosphokinase, catalytic domain"/>
    <property type="match status" value="1"/>
</dbReference>
<proteinExistence type="inferred from homology"/>
<dbReference type="AlphaFoldDB" id="A0A9P1M7I5"/>
<comment type="caution">
    <text evidence="9">The sequence shown here is derived from an EMBL/GenBank/DDBJ whole genome shotgun (WGS) entry which is preliminary data.</text>
</comment>
<accession>A0A9P1M7I5</accession>
<keyword evidence="5 7" id="KW-0418">Kinase</keyword>
<dbReference type="InterPro" id="IPR036371">
    <property type="entry name" value="TPK_B1-bd_sf"/>
</dbReference>
<evidence type="ECO:0000256" key="6">
    <source>
        <dbReference type="ARBA" id="ARBA00022840"/>
    </source>
</evidence>
<dbReference type="CDD" id="cd07995">
    <property type="entry name" value="TPK"/>
    <property type="match status" value="1"/>
</dbReference>
<evidence type="ECO:0000313" key="9">
    <source>
        <dbReference type="EMBL" id="CAI4213162.1"/>
    </source>
</evidence>
<dbReference type="Pfam" id="PF04263">
    <property type="entry name" value="TPK_catalytic"/>
    <property type="match status" value="1"/>
</dbReference>
<dbReference type="InterPro" id="IPR036759">
    <property type="entry name" value="TPK_catalytic_sf"/>
</dbReference>
<dbReference type="Pfam" id="PF04265">
    <property type="entry name" value="TPK_B1_binding"/>
    <property type="match status" value="1"/>
</dbReference>
<comment type="catalytic activity">
    <reaction evidence="7">
        <text>thiamine + ATP = thiamine diphosphate + AMP + H(+)</text>
        <dbReference type="Rhea" id="RHEA:11576"/>
        <dbReference type="ChEBI" id="CHEBI:15378"/>
        <dbReference type="ChEBI" id="CHEBI:18385"/>
        <dbReference type="ChEBI" id="CHEBI:30616"/>
        <dbReference type="ChEBI" id="CHEBI:58937"/>
        <dbReference type="ChEBI" id="CHEBI:456215"/>
    </reaction>
</comment>
<name>A0A9P1M7I5_9PEZI</name>
<evidence type="ECO:0000256" key="1">
    <source>
        <dbReference type="ARBA" id="ARBA00005078"/>
    </source>
</evidence>
<dbReference type="Proteomes" id="UP000838763">
    <property type="component" value="Unassembled WGS sequence"/>
</dbReference>
<evidence type="ECO:0000256" key="7">
    <source>
        <dbReference type="PIRNR" id="PIRNR031057"/>
    </source>
</evidence>
<dbReference type="GO" id="GO:0030975">
    <property type="term" value="F:thiamine binding"/>
    <property type="evidence" value="ECO:0007669"/>
    <property type="project" value="UniProtKB-UniRule"/>
</dbReference>
<dbReference type="InterPro" id="IPR006282">
    <property type="entry name" value="Thi_PPkinase"/>
</dbReference>
<evidence type="ECO:0000256" key="2">
    <source>
        <dbReference type="ARBA" id="ARBA00006785"/>
    </source>
</evidence>
<dbReference type="SMART" id="SM00983">
    <property type="entry name" value="TPK_B1_binding"/>
    <property type="match status" value="1"/>
</dbReference>
<dbReference type="InterPro" id="IPR007373">
    <property type="entry name" value="Thiamin_PyroPKinase_B1-bd"/>
</dbReference>
<evidence type="ECO:0000256" key="3">
    <source>
        <dbReference type="ARBA" id="ARBA00022679"/>
    </source>
</evidence>
<dbReference type="PANTHER" id="PTHR13622">
    <property type="entry name" value="THIAMIN PYROPHOSPHOKINASE"/>
    <property type="match status" value="1"/>
</dbReference>
<dbReference type="GO" id="GO:0016301">
    <property type="term" value="F:kinase activity"/>
    <property type="evidence" value="ECO:0007669"/>
    <property type="project" value="UniProtKB-UniRule"/>
</dbReference>
<keyword evidence="6 7" id="KW-0067">ATP-binding</keyword>
<reference evidence="9" key="1">
    <citation type="submission" date="2022-11" db="EMBL/GenBank/DDBJ databases">
        <authorList>
            <person name="Scott C."/>
            <person name="Bruce N."/>
        </authorList>
    </citation>
    <scope>NUCLEOTIDE SEQUENCE</scope>
</reference>
<dbReference type="GO" id="GO:0006772">
    <property type="term" value="P:thiamine metabolic process"/>
    <property type="evidence" value="ECO:0007669"/>
    <property type="project" value="InterPro"/>
</dbReference>